<evidence type="ECO:0000256" key="6">
    <source>
        <dbReference type="ARBA" id="ARBA00023136"/>
    </source>
</evidence>
<comment type="similarity">
    <text evidence="2">Belongs to the UPF0719 family.</text>
</comment>
<keyword evidence="3" id="KW-1003">Cell membrane</keyword>
<dbReference type="Pfam" id="PF03994">
    <property type="entry name" value="DUF350"/>
    <property type="match status" value="1"/>
</dbReference>
<evidence type="ECO:0000313" key="8">
    <source>
        <dbReference type="EMBL" id="AKQ64024.1"/>
    </source>
</evidence>
<dbReference type="Proteomes" id="UP000009026">
    <property type="component" value="Chromosome"/>
</dbReference>
<keyword evidence="9" id="KW-1185">Reference proteome</keyword>
<evidence type="ECO:0000313" key="9">
    <source>
        <dbReference type="Proteomes" id="UP000009026"/>
    </source>
</evidence>
<dbReference type="STRING" id="1297742.A176_000936"/>
<evidence type="ECO:0000256" key="2">
    <source>
        <dbReference type="ARBA" id="ARBA00005779"/>
    </source>
</evidence>
<feature type="transmembrane region" description="Helical" evidence="7">
    <location>
        <begin position="20"/>
        <end position="44"/>
    </location>
</feature>
<protein>
    <recommendedName>
        <fullName evidence="10">DUF350 domain-containing protein</fullName>
    </recommendedName>
</protein>
<dbReference type="RefSeq" id="WP_002635791.1">
    <property type="nucleotide sequence ID" value="NZ_CP012109.1"/>
</dbReference>
<dbReference type="AlphaFoldDB" id="A0A0H4WMQ3"/>
<gene>
    <name evidence="8" type="ORF">A176_000936</name>
</gene>
<evidence type="ECO:0000256" key="1">
    <source>
        <dbReference type="ARBA" id="ARBA00004651"/>
    </source>
</evidence>
<evidence type="ECO:0000256" key="4">
    <source>
        <dbReference type="ARBA" id="ARBA00022692"/>
    </source>
</evidence>
<dbReference type="PATRIC" id="fig|1297742.4.peg.950"/>
<name>A0A0H4WMQ3_9BACT</name>
<dbReference type="OrthoDB" id="5516425at2"/>
<keyword evidence="6 7" id="KW-0472">Membrane</keyword>
<evidence type="ECO:0000256" key="5">
    <source>
        <dbReference type="ARBA" id="ARBA00022989"/>
    </source>
</evidence>
<dbReference type="EMBL" id="CP012109">
    <property type="protein sequence ID" value="AKQ64024.1"/>
    <property type="molecule type" value="Genomic_DNA"/>
</dbReference>
<sequence>MGGRALIRSARHASLAMDLALLFVGLIKVVFGGLVAALGIWFALRGLSRILGANPVEELRQGNVAACLVHAASLVALGLLVQHAVQATSDAVDLTVQNPPIHLAVVGKLLAVAVLHVGLSLGVGVTVLGTGVLLFDRMTPGIDELEEVRKGNIAAALILSAILLVLALLTAPGLQAALNGLIPFPQLPEGMLRAPA</sequence>
<comment type="subcellular location">
    <subcellularLocation>
        <location evidence="1">Cell membrane</location>
        <topology evidence="1">Multi-pass membrane protein</topology>
    </subcellularLocation>
</comment>
<feature type="transmembrane region" description="Helical" evidence="7">
    <location>
        <begin position="156"/>
        <end position="178"/>
    </location>
</feature>
<feature type="transmembrane region" description="Helical" evidence="7">
    <location>
        <begin position="105"/>
        <end position="135"/>
    </location>
</feature>
<dbReference type="InterPro" id="IPR007140">
    <property type="entry name" value="DUF350"/>
</dbReference>
<evidence type="ECO:0000256" key="7">
    <source>
        <dbReference type="SAM" id="Phobius"/>
    </source>
</evidence>
<evidence type="ECO:0000256" key="3">
    <source>
        <dbReference type="ARBA" id="ARBA00022475"/>
    </source>
</evidence>
<proteinExistence type="inferred from homology"/>
<keyword evidence="4 7" id="KW-0812">Transmembrane</keyword>
<evidence type="ECO:0008006" key="10">
    <source>
        <dbReference type="Google" id="ProtNLM"/>
    </source>
</evidence>
<organism evidence="8 9">
    <name type="scientific">Pseudomyxococcus hansupus</name>
    <dbReference type="NCBI Taxonomy" id="1297742"/>
    <lineage>
        <taxon>Bacteria</taxon>
        <taxon>Pseudomonadati</taxon>
        <taxon>Myxococcota</taxon>
        <taxon>Myxococcia</taxon>
        <taxon>Myxococcales</taxon>
        <taxon>Cystobacterineae</taxon>
        <taxon>Myxococcaceae</taxon>
        <taxon>Pseudomyxococcus</taxon>
    </lineage>
</organism>
<dbReference type="GO" id="GO:0005886">
    <property type="term" value="C:plasma membrane"/>
    <property type="evidence" value="ECO:0007669"/>
    <property type="project" value="UniProtKB-SubCell"/>
</dbReference>
<dbReference type="KEGG" id="mym:A176_000936"/>
<feature type="transmembrane region" description="Helical" evidence="7">
    <location>
        <begin position="64"/>
        <end position="85"/>
    </location>
</feature>
<keyword evidence="5 7" id="KW-1133">Transmembrane helix</keyword>
<reference evidence="8 9" key="1">
    <citation type="journal article" date="2016" name="PLoS ONE">
        <title>Complete Genome Sequence and Comparative Genomics of a Novel Myxobacterium Myxococcus hansupus.</title>
        <authorList>
            <person name="Sharma G."/>
            <person name="Narwani T."/>
            <person name="Subramanian S."/>
        </authorList>
    </citation>
    <scope>NUCLEOTIDE SEQUENCE [LARGE SCALE GENOMIC DNA]</scope>
    <source>
        <strain evidence="9">mixupus</strain>
    </source>
</reference>
<accession>A0A0H4WMQ3</accession>